<gene>
    <name evidence="1" type="ORF">POPTR_001G276850</name>
</gene>
<accession>A0A3N7EEL6</accession>
<organism evidence="1 2">
    <name type="scientific">Populus trichocarpa</name>
    <name type="common">Western balsam poplar</name>
    <name type="synonym">Populus balsamifera subsp. trichocarpa</name>
    <dbReference type="NCBI Taxonomy" id="3694"/>
    <lineage>
        <taxon>Eukaryota</taxon>
        <taxon>Viridiplantae</taxon>
        <taxon>Streptophyta</taxon>
        <taxon>Embryophyta</taxon>
        <taxon>Tracheophyta</taxon>
        <taxon>Spermatophyta</taxon>
        <taxon>Magnoliopsida</taxon>
        <taxon>eudicotyledons</taxon>
        <taxon>Gunneridae</taxon>
        <taxon>Pentapetalae</taxon>
        <taxon>rosids</taxon>
        <taxon>fabids</taxon>
        <taxon>Malpighiales</taxon>
        <taxon>Salicaceae</taxon>
        <taxon>Saliceae</taxon>
        <taxon>Populus</taxon>
    </lineage>
</organism>
<evidence type="ECO:0000313" key="2">
    <source>
        <dbReference type="Proteomes" id="UP000006729"/>
    </source>
</evidence>
<dbReference type="EMBL" id="CM009290">
    <property type="protein sequence ID" value="RQO85459.1"/>
    <property type="molecule type" value="Genomic_DNA"/>
</dbReference>
<dbReference type="Proteomes" id="UP000006729">
    <property type="component" value="Chromosome 1"/>
</dbReference>
<proteinExistence type="predicted"/>
<protein>
    <submittedName>
        <fullName evidence="1">Uncharacterized protein</fullName>
    </submittedName>
</protein>
<name>A0A3N7EEL6_POPTR</name>
<reference evidence="1 2" key="1">
    <citation type="journal article" date="2006" name="Science">
        <title>The genome of black cottonwood, Populus trichocarpa (Torr. &amp; Gray).</title>
        <authorList>
            <person name="Tuskan G.A."/>
            <person name="Difazio S."/>
            <person name="Jansson S."/>
            <person name="Bohlmann J."/>
            <person name="Grigoriev I."/>
            <person name="Hellsten U."/>
            <person name="Putnam N."/>
            <person name="Ralph S."/>
            <person name="Rombauts S."/>
            <person name="Salamov A."/>
            <person name="Schein J."/>
            <person name="Sterck L."/>
            <person name="Aerts A."/>
            <person name="Bhalerao R.R."/>
            <person name="Bhalerao R.P."/>
            <person name="Blaudez D."/>
            <person name="Boerjan W."/>
            <person name="Brun A."/>
            <person name="Brunner A."/>
            <person name="Busov V."/>
            <person name="Campbell M."/>
            <person name="Carlson J."/>
            <person name="Chalot M."/>
            <person name="Chapman J."/>
            <person name="Chen G.L."/>
            <person name="Cooper D."/>
            <person name="Coutinho P.M."/>
            <person name="Couturier J."/>
            <person name="Covert S."/>
            <person name="Cronk Q."/>
            <person name="Cunningham R."/>
            <person name="Davis J."/>
            <person name="Degroeve S."/>
            <person name="Dejardin A."/>
            <person name="Depamphilis C."/>
            <person name="Detter J."/>
            <person name="Dirks B."/>
            <person name="Dubchak I."/>
            <person name="Duplessis S."/>
            <person name="Ehlting J."/>
            <person name="Ellis B."/>
            <person name="Gendler K."/>
            <person name="Goodstein D."/>
            <person name="Gribskov M."/>
            <person name="Grimwood J."/>
            <person name="Groover A."/>
            <person name="Gunter L."/>
            <person name="Hamberger B."/>
            <person name="Heinze B."/>
            <person name="Helariutta Y."/>
            <person name="Henrissat B."/>
            <person name="Holligan D."/>
            <person name="Holt R."/>
            <person name="Huang W."/>
            <person name="Islam-Faridi N."/>
            <person name="Jones S."/>
            <person name="Jones-Rhoades M."/>
            <person name="Jorgensen R."/>
            <person name="Joshi C."/>
            <person name="Kangasjarvi J."/>
            <person name="Karlsson J."/>
            <person name="Kelleher C."/>
            <person name="Kirkpatrick R."/>
            <person name="Kirst M."/>
            <person name="Kohler A."/>
            <person name="Kalluri U."/>
            <person name="Larimer F."/>
            <person name="Leebens-Mack J."/>
            <person name="Leple J.C."/>
            <person name="Locascio P."/>
            <person name="Lou Y."/>
            <person name="Lucas S."/>
            <person name="Martin F."/>
            <person name="Montanini B."/>
            <person name="Napoli C."/>
            <person name="Nelson D.R."/>
            <person name="Nelson C."/>
            <person name="Nieminen K."/>
            <person name="Nilsson O."/>
            <person name="Pereda V."/>
            <person name="Peter G."/>
            <person name="Philippe R."/>
            <person name="Pilate G."/>
            <person name="Poliakov A."/>
            <person name="Razumovskaya J."/>
            <person name="Richardson P."/>
            <person name="Rinaldi C."/>
            <person name="Ritland K."/>
            <person name="Rouze P."/>
            <person name="Ryaboy D."/>
            <person name="Schmutz J."/>
            <person name="Schrader J."/>
            <person name="Segerman B."/>
            <person name="Shin H."/>
            <person name="Siddiqui A."/>
            <person name="Sterky F."/>
            <person name="Terry A."/>
            <person name="Tsai C.J."/>
            <person name="Uberbacher E."/>
            <person name="Unneberg P."/>
            <person name="Vahala J."/>
            <person name="Wall K."/>
            <person name="Wessler S."/>
            <person name="Yang G."/>
            <person name="Yin T."/>
            <person name="Douglas C."/>
            <person name="Marra M."/>
            <person name="Sandberg G."/>
            <person name="Van de Peer Y."/>
            <person name="Rokhsar D."/>
        </authorList>
    </citation>
    <scope>NUCLEOTIDE SEQUENCE [LARGE SCALE GENOMIC DNA]</scope>
    <source>
        <strain evidence="2">cv. Nisqually</strain>
    </source>
</reference>
<dbReference type="InParanoid" id="A0A3N7EEL6"/>
<evidence type="ECO:0000313" key="1">
    <source>
        <dbReference type="EMBL" id="RQO85459.1"/>
    </source>
</evidence>
<sequence length="37" mass="4343">MMVIGEVLDNISMTRWKILEIQHRLIVNSFSACLMHL</sequence>
<keyword evidence="2" id="KW-1185">Reference proteome</keyword>
<dbReference type="AlphaFoldDB" id="A0A3N7EEL6"/>